<feature type="transmembrane region" description="Helical" evidence="1">
    <location>
        <begin position="29"/>
        <end position="52"/>
    </location>
</feature>
<proteinExistence type="predicted"/>
<dbReference type="Proteomes" id="UP000472676">
    <property type="component" value="Unassembled WGS sequence"/>
</dbReference>
<name>A0A6M2BS32_9GAMM</name>
<protein>
    <submittedName>
        <fullName evidence="2">Uncharacterized protein</fullName>
    </submittedName>
</protein>
<gene>
    <name evidence="2" type="ORF">G7Y85_09600</name>
</gene>
<evidence type="ECO:0000256" key="1">
    <source>
        <dbReference type="SAM" id="Phobius"/>
    </source>
</evidence>
<evidence type="ECO:0000313" key="2">
    <source>
        <dbReference type="EMBL" id="NGY05021.1"/>
    </source>
</evidence>
<keyword evidence="1" id="KW-1133">Transmembrane helix</keyword>
<feature type="transmembrane region" description="Helical" evidence="1">
    <location>
        <begin position="64"/>
        <end position="85"/>
    </location>
</feature>
<sequence>MRYLIALVVPLFVQFYALLLVFDASRGGGSFMGLLAIPVAAIAVPVLAISGFLGARGTLPLSRVALMSFAIALLPPIVLLVLRLLES</sequence>
<evidence type="ECO:0000313" key="3">
    <source>
        <dbReference type="Proteomes" id="UP000472676"/>
    </source>
</evidence>
<keyword evidence="3" id="KW-1185">Reference proteome</keyword>
<organism evidence="2 3">
    <name type="scientific">Solimonas terrae</name>
    <dbReference type="NCBI Taxonomy" id="1396819"/>
    <lineage>
        <taxon>Bacteria</taxon>
        <taxon>Pseudomonadati</taxon>
        <taxon>Pseudomonadota</taxon>
        <taxon>Gammaproteobacteria</taxon>
        <taxon>Nevskiales</taxon>
        <taxon>Nevskiaceae</taxon>
        <taxon>Solimonas</taxon>
    </lineage>
</organism>
<accession>A0A6M2BS32</accession>
<reference evidence="2 3" key="1">
    <citation type="journal article" date="2014" name="Int. J. Syst. Evol. Microbiol.">
        <title>Solimonas terrae sp. nov., isolated from soil.</title>
        <authorList>
            <person name="Kim S.J."/>
            <person name="Moon J.Y."/>
            <person name="Weon H.Y."/>
            <person name="Ahn J.H."/>
            <person name="Chen W.M."/>
            <person name="Kwon S.W."/>
        </authorList>
    </citation>
    <scope>NUCLEOTIDE SEQUENCE [LARGE SCALE GENOMIC DNA]</scope>
    <source>
        <strain evidence="2 3">KIS83-12</strain>
    </source>
</reference>
<keyword evidence="1" id="KW-0812">Transmembrane</keyword>
<keyword evidence="1" id="KW-0472">Membrane</keyword>
<dbReference type="AlphaFoldDB" id="A0A6M2BS32"/>
<dbReference type="RefSeq" id="WP_166255525.1">
    <property type="nucleotide sequence ID" value="NZ_JAAMOW010000004.1"/>
</dbReference>
<dbReference type="EMBL" id="JAAMOW010000004">
    <property type="protein sequence ID" value="NGY05021.1"/>
    <property type="molecule type" value="Genomic_DNA"/>
</dbReference>
<comment type="caution">
    <text evidence="2">The sequence shown here is derived from an EMBL/GenBank/DDBJ whole genome shotgun (WGS) entry which is preliminary data.</text>
</comment>